<dbReference type="Pfam" id="PF13426">
    <property type="entry name" value="PAS_9"/>
    <property type="match status" value="1"/>
</dbReference>
<dbReference type="SUPFAM" id="SSF55785">
    <property type="entry name" value="PYP-like sensor domain (PAS domain)"/>
    <property type="match status" value="2"/>
</dbReference>
<dbReference type="EMBL" id="JX649903">
    <property type="protein sequence ID" value="AGC72466.1"/>
    <property type="molecule type" value="Genomic_DNA"/>
</dbReference>
<dbReference type="NCBIfam" id="TIGR00254">
    <property type="entry name" value="GGDEF"/>
    <property type="match status" value="1"/>
</dbReference>
<dbReference type="Gene3D" id="3.30.450.20">
    <property type="entry name" value="PAS domain"/>
    <property type="match status" value="2"/>
</dbReference>
<dbReference type="InterPro" id="IPR000700">
    <property type="entry name" value="PAS-assoc_C"/>
</dbReference>
<dbReference type="Pfam" id="PF00990">
    <property type="entry name" value="GGDEF"/>
    <property type="match status" value="1"/>
</dbReference>
<dbReference type="PROSITE" id="PS50113">
    <property type="entry name" value="PAC"/>
    <property type="match status" value="1"/>
</dbReference>
<organism evidence="4">
    <name type="scientific">uncultured bacterium A1Q1_fos_499</name>
    <dbReference type="NCBI Taxonomy" id="1256578"/>
    <lineage>
        <taxon>Bacteria</taxon>
        <taxon>environmental samples</taxon>
    </lineage>
</organism>
<evidence type="ECO:0000259" key="2">
    <source>
        <dbReference type="PROSITE" id="PS50113"/>
    </source>
</evidence>
<dbReference type="CDD" id="cd00130">
    <property type="entry name" value="PAS"/>
    <property type="match status" value="2"/>
</dbReference>
<dbReference type="AlphaFoldDB" id="L7VYF8"/>
<dbReference type="InterPro" id="IPR013767">
    <property type="entry name" value="PAS_fold"/>
</dbReference>
<feature type="domain" description="PAS" evidence="1">
    <location>
        <begin position="5"/>
        <end position="58"/>
    </location>
</feature>
<dbReference type="InterPro" id="IPR052163">
    <property type="entry name" value="DGC-Regulatory_Protein"/>
</dbReference>
<dbReference type="GO" id="GO:0006355">
    <property type="term" value="P:regulation of DNA-templated transcription"/>
    <property type="evidence" value="ECO:0007669"/>
    <property type="project" value="InterPro"/>
</dbReference>
<dbReference type="SMART" id="SM00267">
    <property type="entry name" value="GGDEF"/>
    <property type="match status" value="1"/>
</dbReference>
<feature type="domain" description="PAC" evidence="2">
    <location>
        <begin position="199"/>
        <end position="253"/>
    </location>
</feature>
<reference evidence="4" key="1">
    <citation type="submission" date="2012-09" db="EMBL/GenBank/DDBJ databases">
        <title>Metagenomic Characterization of a Microbial Community in Wastewater Detects High Levels of Antibiotic Resistance.</title>
        <authorList>
            <person name="Abrams M."/>
            <person name="Caldwell A."/>
            <person name="Vandaei E."/>
            <person name="Lee W."/>
            <person name="Perrott J."/>
            <person name="Khan S.Y."/>
            <person name="Ta J."/>
            <person name="Romero D."/>
            <person name="Nguyen V."/>
            <person name="Pourmand N."/>
            <person name="Ouverney C.C."/>
        </authorList>
    </citation>
    <scope>NUCLEOTIDE SEQUENCE</scope>
</reference>
<accession>L7VYF8</accession>
<evidence type="ECO:0000259" key="1">
    <source>
        <dbReference type="PROSITE" id="PS50112"/>
    </source>
</evidence>
<dbReference type="SUPFAM" id="SSF55073">
    <property type="entry name" value="Nucleotide cyclase"/>
    <property type="match status" value="1"/>
</dbReference>
<proteinExistence type="predicted"/>
<dbReference type="NCBIfam" id="TIGR00229">
    <property type="entry name" value="sensory_box"/>
    <property type="match status" value="2"/>
</dbReference>
<evidence type="ECO:0000313" key="4">
    <source>
        <dbReference type="EMBL" id="AGC72466.1"/>
    </source>
</evidence>
<dbReference type="PANTHER" id="PTHR46663:SF4">
    <property type="entry name" value="DIGUANYLATE CYCLASE DGCT-RELATED"/>
    <property type="match status" value="1"/>
</dbReference>
<dbReference type="Pfam" id="PF00989">
    <property type="entry name" value="PAS"/>
    <property type="match status" value="1"/>
</dbReference>
<dbReference type="PANTHER" id="PTHR46663">
    <property type="entry name" value="DIGUANYLATE CYCLASE DGCT-RELATED"/>
    <property type="match status" value="1"/>
</dbReference>
<dbReference type="PROSITE" id="PS50112">
    <property type="entry name" value="PAS"/>
    <property type="match status" value="2"/>
</dbReference>
<dbReference type="InterPro" id="IPR035965">
    <property type="entry name" value="PAS-like_dom_sf"/>
</dbReference>
<feature type="domain" description="GGDEF" evidence="3">
    <location>
        <begin position="306"/>
        <end position="440"/>
    </location>
</feature>
<dbReference type="SMART" id="SM00086">
    <property type="entry name" value="PAC"/>
    <property type="match status" value="2"/>
</dbReference>
<dbReference type="InterPro" id="IPR000160">
    <property type="entry name" value="GGDEF_dom"/>
</dbReference>
<dbReference type="InterPro" id="IPR000014">
    <property type="entry name" value="PAS"/>
</dbReference>
<name>L7VYF8_9BACT</name>
<feature type="domain" description="PAS" evidence="1">
    <location>
        <begin position="135"/>
        <end position="173"/>
    </location>
</feature>
<evidence type="ECO:0000259" key="3">
    <source>
        <dbReference type="PROSITE" id="PS50887"/>
    </source>
</evidence>
<dbReference type="FunFam" id="3.30.70.270:FF:000001">
    <property type="entry name" value="Diguanylate cyclase domain protein"/>
    <property type="match status" value="1"/>
</dbReference>
<dbReference type="InterPro" id="IPR029787">
    <property type="entry name" value="Nucleotide_cyclase"/>
</dbReference>
<dbReference type="SMART" id="SM00091">
    <property type="entry name" value="PAS"/>
    <property type="match status" value="2"/>
</dbReference>
<dbReference type="InterPro" id="IPR043128">
    <property type="entry name" value="Rev_trsase/Diguanyl_cyclase"/>
</dbReference>
<dbReference type="PROSITE" id="PS50887">
    <property type="entry name" value="GGDEF"/>
    <property type="match status" value="1"/>
</dbReference>
<dbReference type="Gene3D" id="3.30.70.270">
    <property type="match status" value="1"/>
</dbReference>
<protein>
    <submittedName>
        <fullName evidence="4">PAS/PAC/GGDEF-domain containing protein</fullName>
    </submittedName>
</protein>
<dbReference type="InterPro" id="IPR001610">
    <property type="entry name" value="PAC"/>
</dbReference>
<sequence length="445" mass="47309">MELDSAALAGALFDAYTDAIVVVDATGRIVTANPACQQMLGYPPAALIGQPVELLVPERFPGHSVLRSGYVAHATPRAMGAGLALSARHADGSEIPVEISLTPIAFGQERLAAAALRDLRGRTPEPDALRIQATALRSAANGIVITDRTGTIVWVNPAACAITGYAAEELVGRHTRLLKSGAHGTDFYSELWRQVTRGETWSGTIVNRRKDGAIYYEEQTIAPVLDAGGEVTHFVAIKSDVSARHRAEEALAAAHRDLAARVAEIESLNRQLREQAIRDPLTGLHNRRYFDEVARHDAARARRTGEALALIALDIDAFKEINDQYGHAAGDLVLEVLAEILTSSVRGSDLVCRTGGDEFSILLPGASPGVALERAELIRESFAATPIGLADGEVLRATVSAGLAFLQAGGEGLPATLRRADLALYAAKRAGRNRVCCDEESGPPA</sequence>
<dbReference type="CDD" id="cd01949">
    <property type="entry name" value="GGDEF"/>
    <property type="match status" value="1"/>
</dbReference>